<reference evidence="7 8" key="1">
    <citation type="submission" date="2015-10" db="EMBL/GenBank/DDBJ databases">
        <title>Metagenome-Assembled Genomes uncover a global brackish microbiome.</title>
        <authorList>
            <person name="Hugerth L.W."/>
            <person name="Larsson J."/>
            <person name="Alneberg J."/>
            <person name="Lindh M.V."/>
            <person name="Legrand C."/>
            <person name="Pinhassi J."/>
            <person name="Andersson A.F."/>
        </authorList>
    </citation>
    <scope>NUCLEOTIDE SEQUENCE [LARGE SCALE GENOMIC DNA]</scope>
    <source>
        <strain evidence="7">BACL3 MAG-120531-bin86</strain>
    </source>
</reference>
<evidence type="ECO:0000256" key="4">
    <source>
        <dbReference type="RuleBase" id="RU003357"/>
    </source>
</evidence>
<dbReference type="PANTHER" id="PTHR47234">
    <property type="match status" value="1"/>
</dbReference>
<dbReference type="Gene3D" id="2.170.130.10">
    <property type="entry name" value="TonB-dependent receptor, plug domain"/>
    <property type="match status" value="1"/>
</dbReference>
<gene>
    <name evidence="7" type="ORF">ABS26_04530</name>
</gene>
<dbReference type="InterPro" id="IPR036942">
    <property type="entry name" value="Beta-barrel_TonB_sf"/>
</dbReference>
<evidence type="ECO:0000256" key="1">
    <source>
        <dbReference type="ARBA" id="ARBA00004442"/>
    </source>
</evidence>
<evidence type="ECO:0000259" key="5">
    <source>
        <dbReference type="Pfam" id="PF00593"/>
    </source>
</evidence>
<dbReference type="PANTHER" id="PTHR47234:SF2">
    <property type="entry name" value="TONB-DEPENDENT RECEPTOR"/>
    <property type="match status" value="1"/>
</dbReference>
<accession>A0A0R2XUY5</accession>
<keyword evidence="4" id="KW-0798">TonB box</keyword>
<dbReference type="Pfam" id="PF00593">
    <property type="entry name" value="TonB_dep_Rec_b-barrel"/>
    <property type="match status" value="1"/>
</dbReference>
<comment type="subcellular location">
    <subcellularLocation>
        <location evidence="1 4">Cell outer membrane</location>
    </subcellularLocation>
</comment>
<comment type="similarity">
    <text evidence="4">Belongs to the TonB-dependent receptor family.</text>
</comment>
<dbReference type="InterPro" id="IPR037066">
    <property type="entry name" value="Plug_dom_sf"/>
</dbReference>
<dbReference type="Gene3D" id="2.40.170.20">
    <property type="entry name" value="TonB-dependent receptor, beta-barrel domain"/>
    <property type="match status" value="1"/>
</dbReference>
<feature type="domain" description="TonB-dependent receptor plug" evidence="6">
    <location>
        <begin position="49"/>
        <end position="173"/>
    </location>
</feature>
<dbReference type="InterPro" id="IPR000531">
    <property type="entry name" value="Beta-barrel_TonB"/>
</dbReference>
<dbReference type="InterPro" id="IPR012910">
    <property type="entry name" value="Plug_dom"/>
</dbReference>
<evidence type="ECO:0000256" key="2">
    <source>
        <dbReference type="ARBA" id="ARBA00023136"/>
    </source>
</evidence>
<protein>
    <submittedName>
        <fullName evidence="7">TonB-dependent receptor</fullName>
    </submittedName>
</protein>
<dbReference type="AlphaFoldDB" id="A0A0R2XUY5"/>
<dbReference type="Proteomes" id="UP000052124">
    <property type="component" value="Unassembled WGS sequence"/>
</dbReference>
<dbReference type="SUPFAM" id="SSF56935">
    <property type="entry name" value="Porins"/>
    <property type="match status" value="1"/>
</dbReference>
<comment type="caution">
    <text evidence="7">The sequence shown here is derived from an EMBL/GenBank/DDBJ whole genome shotgun (WGS) entry which is preliminary data.</text>
</comment>
<keyword evidence="7" id="KW-0675">Receptor</keyword>
<sequence length="978" mass="106491">MKRSCSREAISLATALTPAAILAQDDTIDEIVVVVGSQIRGAQISEVLPVSVLSEQDIEALGVNSGDELLEFMAEQGQNFFSESENISGGVNSARGDIGAFNLRNLGTGNTLVLLNGRRMVNSAAYQTEEVGGSFVPVNTVNVQSLPVTGLRRAEVLREGASAIYGADAVAGVVNYVLKNDFEGFRVNLRSDAYESIGRQDERFTLQWGTALNDGATQIGAFFNYYQRDRVNSQDDPRWANSDYSSRVADTEFAGTIFRNDSANSAYGQYDIRPSVSRFGISGKVTDSAGEFETYPAGSAQCQYSINDQVCGAVDGQGTYRYNLNENRDLYSELARSNFYAYANHNFDNGIEAFSELTWYYSDTNTIRHASTPSSAVGKLRIAADAYYNPFGACGSPNRLPDSVMGTGVPCSGLQLELDNYRVAQVPRIVDVDGDTYRFVGGLRGSIAEWDWEGAYTWSRSDRNDTTSNRVSNSLLQEALNDTTSAGFNPFAPTTGSNIERALVDVVRLNEQELTMVDFKVSNPSVYELPAGGVGFLAGFEYRDESFSDIRDPRLNGTIPFVDSAGVTFPYVSDIMNSSPSANSFGDRQVSSVFTELAVPVLDNLDVQLALRYEDFSDVGSTTVGKVAFGYRVIEPVLIRGSWSEAFRAPNLVTINEALVARSNTTNDPSCLYVDPTESVLDCSYGVQRTAQGSALLQPETSDNTSIGLVIEPIEGLTLTYDRWRIEKDNTIGLFGEENHVALDLLRRLGAGASNCSAVTTNPAVIRDTAINQDALPLFAAAGLCPFGDVARVEDNYANLDTRTVEGYDIGIYYEVDSSLGSFSVRYVGSFLDTYDQEAGGLASELVDAKAAGTLPQSLPVVGFSSLVRQNGNADRKDTVRASWDKGNWGVNATGLRNGDFFQVLSDGREWAIPSMTTVNVSVDYDFELLGSIDSRIRFGANNVTDERAPLADDSFGYFADQHSDLGRFYYVDLRFDL</sequence>
<evidence type="ECO:0000313" key="8">
    <source>
        <dbReference type="Proteomes" id="UP000052124"/>
    </source>
</evidence>
<dbReference type="GO" id="GO:0009279">
    <property type="term" value="C:cell outer membrane"/>
    <property type="evidence" value="ECO:0007669"/>
    <property type="project" value="UniProtKB-SubCell"/>
</dbReference>
<proteinExistence type="inferred from homology"/>
<evidence type="ECO:0000259" key="6">
    <source>
        <dbReference type="Pfam" id="PF07715"/>
    </source>
</evidence>
<evidence type="ECO:0000313" key="7">
    <source>
        <dbReference type="EMBL" id="KRP38257.1"/>
    </source>
</evidence>
<dbReference type="Pfam" id="PF07715">
    <property type="entry name" value="Plug"/>
    <property type="match status" value="1"/>
</dbReference>
<name>A0A0R2XUY5_9GAMM</name>
<organism evidence="7 8">
    <name type="scientific">OM182 bacterium BACL3 MAG-120531-bin86</name>
    <dbReference type="NCBI Taxonomy" id="1655628"/>
    <lineage>
        <taxon>Bacteria</taxon>
        <taxon>Pseudomonadati</taxon>
        <taxon>Pseudomonadota</taxon>
        <taxon>Gammaproteobacteria</taxon>
        <taxon>OMG group</taxon>
        <taxon>OM182 clade</taxon>
    </lineage>
</organism>
<feature type="domain" description="TonB-dependent receptor-like beta-barrel" evidence="5">
    <location>
        <begin position="448"/>
        <end position="944"/>
    </location>
</feature>
<keyword evidence="2 4" id="KW-0472">Membrane</keyword>
<dbReference type="EMBL" id="LIDH01000207">
    <property type="protein sequence ID" value="KRP38257.1"/>
    <property type="molecule type" value="Genomic_DNA"/>
</dbReference>
<evidence type="ECO:0000256" key="3">
    <source>
        <dbReference type="ARBA" id="ARBA00023237"/>
    </source>
</evidence>
<keyword evidence="3" id="KW-0998">Cell outer membrane</keyword>